<reference evidence="2" key="1">
    <citation type="submission" date="2022-12" db="EMBL/GenBank/DDBJ databases">
        <authorList>
            <person name="Brejova B."/>
        </authorList>
    </citation>
    <scope>NUCLEOTIDE SEQUENCE</scope>
</reference>
<proteinExistence type="predicted"/>
<dbReference type="Proteomes" id="UP001152885">
    <property type="component" value="Unassembled WGS sequence"/>
</dbReference>
<comment type="caution">
    <text evidence="2">The sequence shown here is derived from an EMBL/GenBank/DDBJ whole genome shotgun (WGS) entry which is preliminary data.</text>
</comment>
<feature type="region of interest" description="Disordered" evidence="1">
    <location>
        <begin position="1"/>
        <end position="29"/>
    </location>
</feature>
<feature type="compositionally biased region" description="Low complexity" evidence="1">
    <location>
        <begin position="8"/>
        <end position="28"/>
    </location>
</feature>
<protein>
    <submittedName>
        <fullName evidence="2">Uncharacterized protein</fullName>
    </submittedName>
</protein>
<accession>A0A9W4TSM2</accession>
<gene>
    <name evidence="2" type="ORF">CANVERA_P1191</name>
</gene>
<evidence type="ECO:0000313" key="3">
    <source>
        <dbReference type="Proteomes" id="UP001152885"/>
    </source>
</evidence>
<feature type="compositionally biased region" description="Low complexity" evidence="1">
    <location>
        <begin position="101"/>
        <end position="112"/>
    </location>
</feature>
<dbReference type="OrthoDB" id="4008139at2759"/>
<dbReference type="AlphaFoldDB" id="A0A9W4TSM2"/>
<feature type="region of interest" description="Disordered" evidence="1">
    <location>
        <begin position="101"/>
        <end position="138"/>
    </location>
</feature>
<name>A0A9W4TSM2_9ASCO</name>
<evidence type="ECO:0000313" key="2">
    <source>
        <dbReference type="EMBL" id="CAI5756673.1"/>
    </source>
</evidence>
<sequence>MSTPIPRPQSQQDTDTPQPQSQPQSQPQYQIHEQLNDSITWVKDWHSPFIKHQRILEQDSPIKIKSWYKTNINHKNLSDNNLNYFLDLTKFKYFKNVDIDLNSNNSSDNQSQKSEDHHSAENQEFSNAIKLHNNETTL</sequence>
<organism evidence="2 3">
    <name type="scientific">Candida verbasci</name>
    <dbReference type="NCBI Taxonomy" id="1227364"/>
    <lineage>
        <taxon>Eukaryota</taxon>
        <taxon>Fungi</taxon>
        <taxon>Dikarya</taxon>
        <taxon>Ascomycota</taxon>
        <taxon>Saccharomycotina</taxon>
        <taxon>Pichiomycetes</taxon>
        <taxon>Debaryomycetaceae</taxon>
        <taxon>Candida/Lodderomyces clade</taxon>
        <taxon>Candida</taxon>
    </lineage>
</organism>
<evidence type="ECO:0000256" key="1">
    <source>
        <dbReference type="SAM" id="MobiDB-lite"/>
    </source>
</evidence>
<keyword evidence="3" id="KW-1185">Reference proteome</keyword>
<dbReference type="EMBL" id="CANTUO010000001">
    <property type="protein sequence ID" value="CAI5756673.1"/>
    <property type="molecule type" value="Genomic_DNA"/>
</dbReference>